<keyword evidence="2" id="KW-1185">Reference proteome</keyword>
<dbReference type="InterPro" id="IPR025363">
    <property type="entry name" value="DUF4267"/>
</dbReference>
<dbReference type="InParanoid" id="G2QDQ2"/>
<name>G2QDQ2_THET4</name>
<organism evidence="1 2">
    <name type="scientific">Thermothelomyces thermophilus (strain ATCC 42464 / BCRC 31852 / DSM 1799)</name>
    <name type="common">Sporotrichum thermophile</name>
    <dbReference type="NCBI Taxonomy" id="573729"/>
    <lineage>
        <taxon>Eukaryota</taxon>
        <taxon>Fungi</taxon>
        <taxon>Dikarya</taxon>
        <taxon>Ascomycota</taxon>
        <taxon>Pezizomycotina</taxon>
        <taxon>Sordariomycetes</taxon>
        <taxon>Sordariomycetidae</taxon>
        <taxon>Sordariales</taxon>
        <taxon>Chaetomiaceae</taxon>
        <taxon>Thermothelomyces</taxon>
    </lineage>
</organism>
<protein>
    <submittedName>
        <fullName evidence="1">Uncharacterized protein</fullName>
    </submittedName>
</protein>
<sequence length="127" mass="14031">MSSSTIQYILDGVSVTVATLLIYTGVRCLQNPLSLAKTFGLPTATREEVVFFQSSTGRNIGAGLFIYIMTYLQERRLLGIFFLCWSTAGMADTKLLLEHPRGTKVLMHVRNTCVLLVLGPLLIKFAS</sequence>
<dbReference type="OrthoDB" id="5070419at2759"/>
<dbReference type="GeneID" id="11509720"/>
<dbReference type="OMA" id="ICWAWAG"/>
<dbReference type="EMBL" id="CP003004">
    <property type="protein sequence ID" value="AEO58363.1"/>
    <property type="molecule type" value="Genomic_DNA"/>
</dbReference>
<evidence type="ECO:0000313" key="1">
    <source>
        <dbReference type="EMBL" id="AEO58363.1"/>
    </source>
</evidence>
<dbReference type="KEGG" id="mtm:MYCTH_2127404"/>
<dbReference type="HOGENOM" id="CLU_1971994_0_0_1"/>
<dbReference type="Pfam" id="PF14087">
    <property type="entry name" value="DUF4267"/>
    <property type="match status" value="1"/>
</dbReference>
<dbReference type="AlphaFoldDB" id="G2QDQ2"/>
<dbReference type="eggNOG" id="ENOG502RPUU">
    <property type="taxonomic scope" value="Eukaryota"/>
</dbReference>
<reference evidence="1 2" key="1">
    <citation type="journal article" date="2011" name="Nat. Biotechnol.">
        <title>Comparative genomic analysis of the thermophilic biomass-degrading fungi Myceliophthora thermophila and Thielavia terrestris.</title>
        <authorList>
            <person name="Berka R.M."/>
            <person name="Grigoriev I.V."/>
            <person name="Otillar R."/>
            <person name="Salamov A."/>
            <person name="Grimwood J."/>
            <person name="Reid I."/>
            <person name="Ishmael N."/>
            <person name="John T."/>
            <person name="Darmond C."/>
            <person name="Moisan M.-C."/>
            <person name="Henrissat B."/>
            <person name="Coutinho P.M."/>
            <person name="Lombard V."/>
            <person name="Natvig D.O."/>
            <person name="Lindquist E."/>
            <person name="Schmutz J."/>
            <person name="Lucas S."/>
            <person name="Harris P."/>
            <person name="Powlowski J."/>
            <person name="Bellemare A."/>
            <person name="Taylor D."/>
            <person name="Butler G."/>
            <person name="de Vries R.P."/>
            <person name="Allijn I.E."/>
            <person name="van den Brink J."/>
            <person name="Ushinsky S."/>
            <person name="Storms R."/>
            <person name="Powell A.J."/>
            <person name="Paulsen I.T."/>
            <person name="Elbourne L.D.H."/>
            <person name="Baker S.E."/>
            <person name="Magnuson J."/>
            <person name="LaBoissiere S."/>
            <person name="Clutterbuck A.J."/>
            <person name="Martinez D."/>
            <person name="Wogulis M."/>
            <person name="de Leon A.L."/>
            <person name="Rey M.W."/>
            <person name="Tsang A."/>
        </authorList>
    </citation>
    <scope>NUCLEOTIDE SEQUENCE [LARGE SCALE GENOMIC DNA]</scope>
    <source>
        <strain evidence="2">ATCC 42464 / BCRC 31852 / DSM 1799</strain>
    </source>
</reference>
<dbReference type="VEuPathDB" id="FungiDB:MYCTH_2127404"/>
<gene>
    <name evidence="1" type="ORF">MYCTH_2127404</name>
</gene>
<accession>G2QDQ2</accession>
<dbReference type="Proteomes" id="UP000007322">
    <property type="component" value="Chromosome 3"/>
</dbReference>
<evidence type="ECO:0000313" key="2">
    <source>
        <dbReference type="Proteomes" id="UP000007322"/>
    </source>
</evidence>
<proteinExistence type="predicted"/>
<dbReference type="RefSeq" id="XP_003663608.1">
    <property type="nucleotide sequence ID" value="XM_003663560.1"/>
</dbReference>